<accession>A0ABY8TYP7</accession>
<keyword evidence="6" id="KW-1185">Reference proteome</keyword>
<evidence type="ECO:0008006" key="7">
    <source>
        <dbReference type="Google" id="ProtNLM"/>
    </source>
</evidence>
<evidence type="ECO:0000256" key="4">
    <source>
        <dbReference type="ARBA" id="ARBA00023453"/>
    </source>
</evidence>
<keyword evidence="1" id="KW-0489">Methyltransferase</keyword>
<dbReference type="PROSITE" id="PS51682">
    <property type="entry name" value="SAM_OMT_I"/>
    <property type="match status" value="1"/>
</dbReference>
<dbReference type="Gene3D" id="3.40.50.150">
    <property type="entry name" value="Vaccinia Virus protein VP39"/>
    <property type="match status" value="1"/>
</dbReference>
<keyword evidence="3" id="KW-0949">S-adenosyl-L-methionine</keyword>
<sequence length="228" mass="24816">MSQQLYSYLLAHTREPQVLQELRLETAGLQGGHMQIAPEQGTLLSLLVQLLGVSSAIEVGVFTGYSSLAVALALPPDGRLVAFDRDPVSMEVARRLVALNRDPVSMEVARRYWAKAGVSDKVDGRLGPALEGLQQLLQQEGPGSFDFAFIDADKRGYQAYFELCLQLVKPGGCIAVDNVLFYGKVADAAVNDKATLALRQFNKDLMADERVSFSIVPIGDGMALCRKQ</sequence>
<keyword evidence="2" id="KW-0808">Transferase</keyword>
<evidence type="ECO:0000313" key="6">
    <source>
        <dbReference type="Proteomes" id="UP001244341"/>
    </source>
</evidence>
<comment type="similarity">
    <text evidence="4">Belongs to the class I-like SAM-binding methyltransferase superfamily. Cation-dependent O-methyltransferase family.</text>
</comment>
<dbReference type="Proteomes" id="UP001244341">
    <property type="component" value="Chromosome 5b"/>
</dbReference>
<evidence type="ECO:0000256" key="2">
    <source>
        <dbReference type="ARBA" id="ARBA00022679"/>
    </source>
</evidence>
<name>A0ABY8TYP7_TETOB</name>
<evidence type="ECO:0000256" key="1">
    <source>
        <dbReference type="ARBA" id="ARBA00022603"/>
    </source>
</evidence>
<evidence type="ECO:0000256" key="3">
    <source>
        <dbReference type="ARBA" id="ARBA00022691"/>
    </source>
</evidence>
<evidence type="ECO:0000313" key="5">
    <source>
        <dbReference type="EMBL" id="WIA14090.1"/>
    </source>
</evidence>
<dbReference type="PANTHER" id="PTHR10509:SF14">
    <property type="entry name" value="CAFFEOYL-COA O-METHYLTRANSFERASE 3-RELATED"/>
    <property type="match status" value="1"/>
</dbReference>
<dbReference type="InterPro" id="IPR029063">
    <property type="entry name" value="SAM-dependent_MTases_sf"/>
</dbReference>
<dbReference type="EMBL" id="CP126212">
    <property type="protein sequence ID" value="WIA14090.1"/>
    <property type="molecule type" value="Genomic_DNA"/>
</dbReference>
<dbReference type="Pfam" id="PF01596">
    <property type="entry name" value="Methyltransf_3"/>
    <property type="match status" value="1"/>
</dbReference>
<reference evidence="5 6" key="1">
    <citation type="submission" date="2023-05" db="EMBL/GenBank/DDBJ databases">
        <title>A 100% complete, gapless, phased diploid assembly of the Scenedesmus obliquus UTEX 3031 genome.</title>
        <authorList>
            <person name="Biondi T.C."/>
            <person name="Hanschen E.R."/>
            <person name="Kwon T."/>
            <person name="Eng W."/>
            <person name="Kruse C.P.S."/>
            <person name="Koehler S.I."/>
            <person name="Kunde Y."/>
            <person name="Gleasner C.D."/>
            <person name="You Mak K.T."/>
            <person name="Polle J."/>
            <person name="Hovde B.T."/>
            <person name="Starkenburg S.R."/>
        </authorList>
    </citation>
    <scope>NUCLEOTIDE SEQUENCE [LARGE SCALE GENOMIC DNA]</scope>
    <source>
        <strain evidence="5 6">DOE0152z</strain>
    </source>
</reference>
<dbReference type="SUPFAM" id="SSF53335">
    <property type="entry name" value="S-adenosyl-L-methionine-dependent methyltransferases"/>
    <property type="match status" value="1"/>
</dbReference>
<proteinExistence type="inferred from homology"/>
<dbReference type="InterPro" id="IPR050362">
    <property type="entry name" value="Cation-dep_OMT"/>
</dbReference>
<dbReference type="PANTHER" id="PTHR10509">
    <property type="entry name" value="O-METHYLTRANSFERASE-RELATED"/>
    <property type="match status" value="1"/>
</dbReference>
<protein>
    <recommendedName>
        <fullName evidence="7">Caffeoyl-CoA O-methyltransferase</fullName>
    </recommendedName>
</protein>
<gene>
    <name evidence="5" type="ORF">OEZ85_002639</name>
</gene>
<organism evidence="5 6">
    <name type="scientific">Tetradesmus obliquus</name>
    <name type="common">Green alga</name>
    <name type="synonym">Acutodesmus obliquus</name>
    <dbReference type="NCBI Taxonomy" id="3088"/>
    <lineage>
        <taxon>Eukaryota</taxon>
        <taxon>Viridiplantae</taxon>
        <taxon>Chlorophyta</taxon>
        <taxon>core chlorophytes</taxon>
        <taxon>Chlorophyceae</taxon>
        <taxon>CS clade</taxon>
        <taxon>Sphaeropleales</taxon>
        <taxon>Scenedesmaceae</taxon>
        <taxon>Tetradesmus</taxon>
    </lineage>
</organism>
<dbReference type="InterPro" id="IPR002935">
    <property type="entry name" value="SAM_O-MeTrfase"/>
</dbReference>